<dbReference type="PANTHER" id="PTHR11607:SF3">
    <property type="entry name" value="LYSOSOMAL ALPHA-MANNOSIDASE"/>
    <property type="match status" value="1"/>
</dbReference>
<dbReference type="InterPro" id="IPR037094">
    <property type="entry name" value="Glyco_hydro_38_cen_sf"/>
</dbReference>
<keyword evidence="16" id="KW-1015">Disulfide bond</keyword>
<evidence type="ECO:0000256" key="4">
    <source>
        <dbReference type="ARBA" id="ARBA00009792"/>
    </source>
</evidence>
<dbReference type="Gene3D" id="2.70.98.30">
    <property type="entry name" value="Golgi alpha-mannosidase II, domain 4"/>
    <property type="match status" value="1"/>
</dbReference>
<dbReference type="NCBIfam" id="TIGR00964">
    <property type="entry name" value="secE_bact"/>
    <property type="match status" value="1"/>
</dbReference>
<dbReference type="Pfam" id="PF09261">
    <property type="entry name" value="Alpha-mann_mid"/>
    <property type="match status" value="1"/>
</dbReference>
<keyword evidence="15" id="KW-0472">Membrane</keyword>
<dbReference type="Pfam" id="PF21260">
    <property type="entry name" value="Laman-like_dom"/>
    <property type="match status" value="1"/>
</dbReference>
<feature type="domain" description="Glycoside hydrolase family 38 central" evidence="21">
    <location>
        <begin position="409"/>
        <end position="483"/>
    </location>
</feature>
<dbReference type="Pfam" id="PF07748">
    <property type="entry name" value="Glyco_hydro_38C"/>
    <property type="match status" value="1"/>
</dbReference>
<dbReference type="FunFam" id="1.20.1270.50:FF:000003">
    <property type="entry name" value="Alpha-mannosidase"/>
    <property type="match status" value="1"/>
</dbReference>
<evidence type="ECO:0000256" key="13">
    <source>
        <dbReference type="ARBA" id="ARBA00022989"/>
    </source>
</evidence>
<dbReference type="SUPFAM" id="SSF88688">
    <property type="entry name" value="Families 57/38 glycoside transferase middle domain"/>
    <property type="match status" value="1"/>
</dbReference>
<dbReference type="Pfam" id="PF17677">
    <property type="entry name" value="Glyco_hydro38C2"/>
    <property type="match status" value="1"/>
</dbReference>
<evidence type="ECO:0000256" key="10">
    <source>
        <dbReference type="ARBA" id="ARBA00022801"/>
    </source>
</evidence>
<feature type="compositionally biased region" description="Acidic residues" evidence="20">
    <location>
        <begin position="107"/>
        <end position="118"/>
    </location>
</feature>
<evidence type="ECO:0000256" key="8">
    <source>
        <dbReference type="ARBA" id="ARBA00022723"/>
    </source>
</evidence>
<keyword evidence="14" id="KW-0811">Translocation</keyword>
<evidence type="ECO:0000313" key="23">
    <source>
        <dbReference type="Proteomes" id="UP001633002"/>
    </source>
</evidence>
<keyword evidence="11 19" id="KW-0862">Zinc</keyword>
<evidence type="ECO:0000256" key="2">
    <source>
        <dbReference type="ARBA" id="ARBA00004370"/>
    </source>
</evidence>
<sequence length="1081" mass="119494">MALLGVVSVGTVKAGSSGLAYPAVTPTAGCACVSVKCGSRNFTSLGKNGCFALPPDTTGSPSIHEARRKLLLARRGPSPPHGLESKRSLQQEEKQEDSTGNSGTGDSDGEVVEAEFQGEGESASQPKTVENSKTAGSPDEIGKALNELRKERIASGVQDATSTSNFWQGVTEETKLIEWPTLPKVLGTTGVVVAMIVGSSVVLLTVNAILAEGSDLLFSNTAFKDFARGTFGLYCNAFTRPIYLRPSIDCLIRKFAAVQYIIGSVVDSLLKNPDRKFIYVEQAFFQRWWRVQTKQLQKKVKKLVETGQLDNGGWCMHDEATTHYVDMIDQTTLGHRYIKKQFDVVPRIGWQIDPFGHSAVQAYLLGAEDGRVNILYSTPLSYLDAKHAANETWPLKEDDFFPYADCPHCYWTGYFTSRPSLKRYVRKLSGVLLAARQLEFIVGKNETGPNTDALEDAMAIVQHHDGVSGTERQHVANDYAKRLSIGAAEAADVINKALTRLVSGNKPSSAESLKFELCFHLNVSYCPPSEADLSGENSLTKRITDIFLPKTFDQVLVAYNSLAWSRQEMIRIPVTSSSVTVTDSDGHPIPSQIVPLSSTARLLREKHLRSHGGVKSGERSLHYLVFEASVPPLGYRTFHIRPSVPGALQSAQFSSVEEYQAGAGHVQLESRGALVQISRETGRIQKMKSIKTGVIADVDQSYCWYNASDGNTFENEGQASGAYIFRPNTSTCFPVESPNGTVQLKVIRGPLVEEVHQTFSHWISQVVRLYKDADHAEIEFTGQFPSMMDLEKKSSPSSQVTSQSGGEFYTDSNGRDFLKRVRNYRSDWTLNVTEEVAGNYYPLNLGIYLSDKDKDFSVLVDRALGGASLKDGELEVMLHRRLLYDDGRGVSDIQNETLCTGEPEVCEGLTVQGVYYLQASSKTEAPKWRRSYGQEILSPLQLSFTVLESAKENVGPALEFSLVASDYSLPPNVALITLQELEDDEILFRLAHLYQVGENKTLSAVASVDTQALFGKRRIDKIEELTLTANQKKSDVEPLQWTVEGEENLIHPKRERKHDKHEVLVELAPMEIRTFVATFKD</sequence>
<dbReference type="InterPro" id="IPR011330">
    <property type="entry name" value="Glyco_hydro/deAcase_b/a-brl"/>
</dbReference>
<dbReference type="InterPro" id="IPR011682">
    <property type="entry name" value="Glyco_hydro_38_C"/>
</dbReference>
<organism evidence="22 23">
    <name type="scientific">Riccia sorocarpa</name>
    <dbReference type="NCBI Taxonomy" id="122646"/>
    <lineage>
        <taxon>Eukaryota</taxon>
        <taxon>Viridiplantae</taxon>
        <taxon>Streptophyta</taxon>
        <taxon>Embryophyta</taxon>
        <taxon>Marchantiophyta</taxon>
        <taxon>Marchantiopsida</taxon>
        <taxon>Marchantiidae</taxon>
        <taxon>Marchantiales</taxon>
        <taxon>Ricciaceae</taxon>
        <taxon>Riccia</taxon>
    </lineage>
</organism>
<evidence type="ECO:0000256" key="11">
    <source>
        <dbReference type="ARBA" id="ARBA00022833"/>
    </source>
</evidence>
<dbReference type="Gene3D" id="1.20.1270.50">
    <property type="entry name" value="Glycoside hydrolase family 38, central domain"/>
    <property type="match status" value="2"/>
</dbReference>
<evidence type="ECO:0000256" key="6">
    <source>
        <dbReference type="ARBA" id="ARBA00022448"/>
    </source>
</evidence>
<evidence type="ECO:0000259" key="21">
    <source>
        <dbReference type="SMART" id="SM00872"/>
    </source>
</evidence>
<keyword evidence="13" id="KW-1133">Transmembrane helix</keyword>
<evidence type="ECO:0000256" key="18">
    <source>
        <dbReference type="ARBA" id="ARBA00023295"/>
    </source>
</evidence>
<dbReference type="GO" id="GO:0046872">
    <property type="term" value="F:metal ion binding"/>
    <property type="evidence" value="ECO:0007669"/>
    <property type="project" value="UniProtKB-KW"/>
</dbReference>
<reference evidence="22 23" key="1">
    <citation type="submission" date="2024-09" db="EMBL/GenBank/DDBJ databases">
        <title>Chromosome-scale assembly of Riccia sorocarpa.</title>
        <authorList>
            <person name="Paukszto L."/>
        </authorList>
    </citation>
    <scope>NUCLEOTIDE SEQUENCE [LARGE SCALE GENOMIC DNA]</scope>
    <source>
        <strain evidence="22">LP-2024</strain>
        <tissue evidence="22">Aerial parts of the thallus</tissue>
    </source>
</reference>
<evidence type="ECO:0000256" key="7">
    <source>
        <dbReference type="ARBA" id="ARBA00022692"/>
    </source>
</evidence>
<evidence type="ECO:0000256" key="19">
    <source>
        <dbReference type="RuleBase" id="RU361199"/>
    </source>
</evidence>
<keyword evidence="10 19" id="KW-0378">Hydrolase</keyword>
<dbReference type="InterPro" id="IPR050843">
    <property type="entry name" value="Glycosyl_Hydrlase_38"/>
</dbReference>
<feature type="region of interest" description="Disordered" evidence="20">
    <location>
        <begin position="73"/>
        <end position="140"/>
    </location>
</feature>
<dbReference type="InterPro" id="IPR000602">
    <property type="entry name" value="Glyco_hydro_38_N"/>
</dbReference>
<evidence type="ECO:0000256" key="15">
    <source>
        <dbReference type="ARBA" id="ARBA00023136"/>
    </source>
</evidence>
<dbReference type="GO" id="GO:0016020">
    <property type="term" value="C:membrane"/>
    <property type="evidence" value="ECO:0007669"/>
    <property type="project" value="UniProtKB-SubCell"/>
</dbReference>
<dbReference type="SUPFAM" id="SSF74650">
    <property type="entry name" value="Galactose mutarotase-like"/>
    <property type="match status" value="1"/>
</dbReference>
<keyword evidence="9" id="KW-0732">Signal</keyword>
<protein>
    <recommendedName>
        <fullName evidence="5 19">Alpha-mannosidase</fullName>
        <ecNumber evidence="19">3.2.1.-</ecNumber>
    </recommendedName>
</protein>
<dbReference type="InterPro" id="IPR015341">
    <property type="entry name" value="Glyco_hydro_38_cen"/>
</dbReference>
<evidence type="ECO:0000256" key="9">
    <source>
        <dbReference type="ARBA" id="ARBA00022729"/>
    </source>
</evidence>
<evidence type="ECO:0000256" key="5">
    <source>
        <dbReference type="ARBA" id="ARBA00012752"/>
    </source>
</evidence>
<comment type="caution">
    <text evidence="22">The sequence shown here is derived from an EMBL/GenBank/DDBJ whole genome shotgun (WGS) entry which is preliminary data.</text>
</comment>
<dbReference type="Pfam" id="PF00584">
    <property type="entry name" value="SecE"/>
    <property type="match status" value="1"/>
</dbReference>
<dbReference type="InterPro" id="IPR011013">
    <property type="entry name" value="Gal_mutarotase_sf_dom"/>
</dbReference>
<comment type="catalytic activity">
    <reaction evidence="1">
        <text>Hydrolysis of terminal, non-reducing alpha-D-mannose residues in alpha-D-mannosides.</text>
        <dbReference type="EC" id="3.2.1.24"/>
    </reaction>
</comment>
<keyword evidence="12" id="KW-0653">Protein transport</keyword>
<accession>A0ABD3GKK1</accession>
<dbReference type="FunFam" id="2.60.40.1180:FF:000015">
    <property type="entry name" value="Alpha-mannosidase"/>
    <property type="match status" value="1"/>
</dbReference>
<dbReference type="AlphaFoldDB" id="A0ABD3GKK1"/>
<dbReference type="Gene3D" id="3.20.110.10">
    <property type="entry name" value="Glycoside hydrolase 38, N terminal domain"/>
    <property type="match status" value="1"/>
</dbReference>
<dbReference type="InterPro" id="IPR028995">
    <property type="entry name" value="Glyco_hydro_57/38_cen_sf"/>
</dbReference>
<evidence type="ECO:0000313" key="22">
    <source>
        <dbReference type="EMBL" id="KAL3679713.1"/>
    </source>
</evidence>
<comment type="similarity">
    <text evidence="3">Belongs to the SecE/SEC61-gamma family.</text>
</comment>
<comment type="similarity">
    <text evidence="4 19">Belongs to the glycosyl hydrolase 38 family.</text>
</comment>
<comment type="subcellular location">
    <subcellularLocation>
        <location evidence="2">Membrane</location>
    </subcellularLocation>
</comment>
<gene>
    <name evidence="22" type="ORF">R1sor_022669</name>
</gene>
<dbReference type="Gene3D" id="1.20.5.1030">
    <property type="entry name" value="Preprotein translocase secy subunit"/>
    <property type="match status" value="1"/>
</dbReference>
<keyword evidence="6" id="KW-0813">Transport</keyword>
<keyword evidence="8 19" id="KW-0479">Metal-binding</keyword>
<evidence type="ECO:0000256" key="12">
    <source>
        <dbReference type="ARBA" id="ARBA00022927"/>
    </source>
</evidence>
<keyword evidence="17" id="KW-0325">Glycoprotein</keyword>
<feature type="compositionally biased region" description="Basic and acidic residues" evidence="20">
    <location>
        <begin position="83"/>
        <end position="97"/>
    </location>
</feature>
<evidence type="ECO:0000256" key="20">
    <source>
        <dbReference type="SAM" id="MobiDB-lite"/>
    </source>
</evidence>
<dbReference type="InterPro" id="IPR041147">
    <property type="entry name" value="GH38_C"/>
</dbReference>
<dbReference type="InterPro" id="IPR005807">
    <property type="entry name" value="SecE_bac"/>
</dbReference>
<evidence type="ECO:0000256" key="1">
    <source>
        <dbReference type="ARBA" id="ARBA00000365"/>
    </source>
</evidence>
<dbReference type="Gene3D" id="2.60.40.1180">
    <property type="entry name" value="Golgi alpha-mannosidase II"/>
    <property type="match status" value="1"/>
</dbReference>
<evidence type="ECO:0000256" key="14">
    <source>
        <dbReference type="ARBA" id="ARBA00023010"/>
    </source>
</evidence>
<dbReference type="InterPro" id="IPR038379">
    <property type="entry name" value="SecE_sf"/>
</dbReference>
<comment type="cofactor">
    <cofactor evidence="19">
        <name>Zn(2+)</name>
        <dbReference type="ChEBI" id="CHEBI:29105"/>
    </cofactor>
    <text evidence="19">Binds 1 zinc ion per subunit.</text>
</comment>
<dbReference type="FunFam" id="1.20.1270.50:FF:000002">
    <property type="entry name" value="Alpha-mannosidase"/>
    <property type="match status" value="1"/>
</dbReference>
<dbReference type="EMBL" id="JBJQOH010000007">
    <property type="protein sequence ID" value="KAL3679713.1"/>
    <property type="molecule type" value="Genomic_DNA"/>
</dbReference>
<evidence type="ECO:0000256" key="3">
    <source>
        <dbReference type="ARBA" id="ARBA00008274"/>
    </source>
</evidence>
<dbReference type="SUPFAM" id="SSF88713">
    <property type="entry name" value="Glycoside hydrolase/deacetylase"/>
    <property type="match status" value="1"/>
</dbReference>
<dbReference type="Proteomes" id="UP001633002">
    <property type="component" value="Unassembled WGS sequence"/>
</dbReference>
<dbReference type="InterPro" id="IPR013780">
    <property type="entry name" value="Glyco_hydro_b"/>
</dbReference>
<dbReference type="GO" id="GO:0015031">
    <property type="term" value="P:protein transport"/>
    <property type="evidence" value="ECO:0007669"/>
    <property type="project" value="UniProtKB-KW"/>
</dbReference>
<dbReference type="InterPro" id="IPR048534">
    <property type="entry name" value="Man2a1-like_dom"/>
</dbReference>
<evidence type="ECO:0000256" key="17">
    <source>
        <dbReference type="ARBA" id="ARBA00023180"/>
    </source>
</evidence>
<dbReference type="Pfam" id="PF01074">
    <property type="entry name" value="Glyco_hydro_38N"/>
    <property type="match status" value="1"/>
</dbReference>
<dbReference type="EC" id="3.2.1.-" evidence="19"/>
<dbReference type="SMART" id="SM00872">
    <property type="entry name" value="Alpha-mann_mid"/>
    <property type="match status" value="1"/>
</dbReference>
<evidence type="ECO:0000256" key="16">
    <source>
        <dbReference type="ARBA" id="ARBA00023157"/>
    </source>
</evidence>
<dbReference type="PANTHER" id="PTHR11607">
    <property type="entry name" value="ALPHA-MANNOSIDASE"/>
    <property type="match status" value="1"/>
</dbReference>
<dbReference type="Gene3D" id="2.60.40.1360">
    <property type="match status" value="1"/>
</dbReference>
<dbReference type="GO" id="GO:0004559">
    <property type="term" value="F:alpha-mannosidase activity"/>
    <property type="evidence" value="ECO:0007669"/>
    <property type="project" value="UniProtKB-EC"/>
</dbReference>
<dbReference type="InterPro" id="IPR027291">
    <property type="entry name" value="Glyco_hydro_38_N_sf"/>
</dbReference>
<dbReference type="FunFam" id="2.60.40.1360:FF:000001">
    <property type="entry name" value="Alpha-mannosidase"/>
    <property type="match status" value="1"/>
</dbReference>
<keyword evidence="18 19" id="KW-0326">Glycosidase</keyword>
<keyword evidence="23" id="KW-1185">Reference proteome</keyword>
<name>A0ABD3GKK1_9MARC</name>
<dbReference type="InterPro" id="IPR001901">
    <property type="entry name" value="Translocase_SecE/Sec61-g"/>
</dbReference>
<feature type="compositionally biased region" description="Polar residues" evidence="20">
    <location>
        <begin position="122"/>
        <end position="135"/>
    </location>
</feature>
<keyword evidence="7" id="KW-0812">Transmembrane</keyword>
<proteinExistence type="inferred from homology"/>